<evidence type="ECO:0000313" key="15">
    <source>
        <dbReference type="Proteomes" id="UP001196408"/>
    </source>
</evidence>
<organism evidence="13 15">
    <name type="scientific">Catenibacterium mitsuokai</name>
    <dbReference type="NCBI Taxonomy" id="100886"/>
    <lineage>
        <taxon>Bacteria</taxon>
        <taxon>Bacillati</taxon>
        <taxon>Bacillota</taxon>
        <taxon>Erysipelotrichia</taxon>
        <taxon>Erysipelotrichales</taxon>
        <taxon>Coprobacillaceae</taxon>
        <taxon>Catenibacterium</taxon>
    </lineage>
</organism>
<keyword evidence="3" id="KW-1003">Cell membrane</keyword>
<dbReference type="RefSeq" id="WP_217747777.1">
    <property type="nucleotide sequence ID" value="NZ_JAHOEB010000040.1"/>
</dbReference>
<dbReference type="Pfam" id="PF02378">
    <property type="entry name" value="PTS_EIIC"/>
    <property type="match status" value="1"/>
</dbReference>
<feature type="transmembrane region" description="Helical" evidence="10">
    <location>
        <begin position="293"/>
        <end position="310"/>
    </location>
</feature>
<evidence type="ECO:0000256" key="10">
    <source>
        <dbReference type="SAM" id="Phobius"/>
    </source>
</evidence>
<dbReference type="PANTHER" id="PTHR30009">
    <property type="entry name" value="CYTOCHROME C-TYPE SYNTHESIS PROTEIN AND PTS TRANSMEMBRANE COMPONENT"/>
    <property type="match status" value="1"/>
</dbReference>
<feature type="transmembrane region" description="Helical" evidence="10">
    <location>
        <begin position="371"/>
        <end position="391"/>
    </location>
</feature>
<proteinExistence type="predicted"/>
<feature type="transmembrane region" description="Helical" evidence="10">
    <location>
        <begin position="95"/>
        <end position="120"/>
    </location>
</feature>
<feature type="domain" description="PTS EIIB type-1" evidence="11">
    <location>
        <begin position="451"/>
        <end position="530"/>
    </location>
</feature>
<evidence type="ECO:0000313" key="13">
    <source>
        <dbReference type="EMBL" id="MBV3382978.1"/>
    </source>
</evidence>
<evidence type="ECO:0000256" key="4">
    <source>
        <dbReference type="ARBA" id="ARBA00022597"/>
    </source>
</evidence>
<evidence type="ECO:0000259" key="12">
    <source>
        <dbReference type="PROSITE" id="PS51103"/>
    </source>
</evidence>
<feature type="domain" description="PTS EIIC type-1" evidence="12">
    <location>
        <begin position="3"/>
        <end position="431"/>
    </location>
</feature>
<evidence type="ECO:0000256" key="3">
    <source>
        <dbReference type="ARBA" id="ARBA00022475"/>
    </source>
</evidence>
<comment type="subcellular location">
    <subcellularLocation>
        <location evidence="1">Cell membrane</location>
        <topology evidence="1">Multi-pass membrane protein</topology>
    </subcellularLocation>
</comment>
<dbReference type="InterPro" id="IPR013013">
    <property type="entry name" value="PTS_EIIC_1"/>
</dbReference>
<dbReference type="CDD" id="cd00212">
    <property type="entry name" value="PTS_IIB_glc"/>
    <property type="match status" value="1"/>
</dbReference>
<keyword evidence="8 10" id="KW-0472">Membrane</keyword>
<dbReference type="InterPro" id="IPR050429">
    <property type="entry name" value="PTS_Glucose_EIICBA"/>
</dbReference>
<dbReference type="InterPro" id="IPR018113">
    <property type="entry name" value="PTrfase_EIIB_Cys"/>
</dbReference>
<evidence type="ECO:0000256" key="2">
    <source>
        <dbReference type="ARBA" id="ARBA00022448"/>
    </source>
</evidence>
<feature type="transmembrane region" description="Helical" evidence="10">
    <location>
        <begin position="397"/>
        <end position="419"/>
    </location>
</feature>
<feature type="transmembrane region" description="Helical" evidence="10">
    <location>
        <begin position="181"/>
        <end position="201"/>
    </location>
</feature>
<dbReference type="InterPro" id="IPR003352">
    <property type="entry name" value="PTS_EIIC"/>
</dbReference>
<dbReference type="GO" id="GO:0009401">
    <property type="term" value="P:phosphoenolpyruvate-dependent sugar phosphotransferase system"/>
    <property type="evidence" value="ECO:0007669"/>
    <property type="project" value="UniProtKB-KW"/>
</dbReference>
<dbReference type="AlphaFoldDB" id="A0AAW4N192"/>
<keyword evidence="7 10" id="KW-1133">Transmembrane helix</keyword>
<dbReference type="PROSITE" id="PS51098">
    <property type="entry name" value="PTS_EIIB_TYPE_1"/>
    <property type="match status" value="1"/>
</dbReference>
<protein>
    <submittedName>
        <fullName evidence="13">PTS transporter subunit EIIC</fullName>
    </submittedName>
</protein>
<evidence type="ECO:0000256" key="1">
    <source>
        <dbReference type="ARBA" id="ARBA00004651"/>
    </source>
</evidence>
<evidence type="ECO:0000313" key="16">
    <source>
        <dbReference type="Proteomes" id="UP001197492"/>
    </source>
</evidence>
<keyword evidence="6 10" id="KW-0812">Transmembrane</keyword>
<dbReference type="PROSITE" id="PS51103">
    <property type="entry name" value="PTS_EIIC_TYPE_1"/>
    <property type="match status" value="1"/>
</dbReference>
<name>A0AAW4N192_9FIRM</name>
<feature type="active site" description="Phosphocysteine intermediate; for EIIB activity" evidence="9">
    <location>
        <position position="473"/>
    </location>
</feature>
<evidence type="ECO:0000313" key="14">
    <source>
        <dbReference type="EMBL" id="MBV3393019.1"/>
    </source>
</evidence>
<dbReference type="Proteomes" id="UP001196408">
    <property type="component" value="Unassembled WGS sequence"/>
</dbReference>
<dbReference type="Proteomes" id="UP001197492">
    <property type="component" value="Unassembled WGS sequence"/>
</dbReference>
<feature type="transmembrane region" description="Helical" evidence="10">
    <location>
        <begin position="345"/>
        <end position="364"/>
    </location>
</feature>
<dbReference type="EMBL" id="JAHOEF010000040">
    <property type="protein sequence ID" value="MBV3382978.1"/>
    <property type="molecule type" value="Genomic_DNA"/>
</dbReference>
<dbReference type="Pfam" id="PF00367">
    <property type="entry name" value="PTS_EIIB"/>
    <property type="match status" value="1"/>
</dbReference>
<evidence type="ECO:0000259" key="11">
    <source>
        <dbReference type="PROSITE" id="PS51098"/>
    </source>
</evidence>
<keyword evidence="4" id="KW-0762">Sugar transport</keyword>
<evidence type="ECO:0000256" key="8">
    <source>
        <dbReference type="ARBA" id="ARBA00023136"/>
    </source>
</evidence>
<evidence type="ECO:0000256" key="7">
    <source>
        <dbReference type="ARBA" id="ARBA00022989"/>
    </source>
</evidence>
<keyword evidence="2" id="KW-0813">Transport</keyword>
<gene>
    <name evidence="13" type="ORF">KSV97_07055</name>
    <name evidence="14" type="ORF">KSW06_07085</name>
</gene>
<feature type="transmembrane region" description="Helical" evidence="10">
    <location>
        <begin position="140"/>
        <end position="160"/>
    </location>
</feature>
<reference evidence="13 16" key="1">
    <citation type="submission" date="2021-06" db="EMBL/GenBank/DDBJ databases">
        <title>Collection of gut derived symbiotic bacterial strains cultured from healthy donors.</title>
        <authorList>
            <person name="Lin H."/>
            <person name="Littmann E."/>
            <person name="Pamer E.G."/>
        </authorList>
    </citation>
    <scope>NUCLEOTIDE SEQUENCE</scope>
    <source>
        <strain evidence="14 16">MSK.21.70</strain>
        <strain evidence="13">MSK.21.82</strain>
    </source>
</reference>
<accession>A0AAW4N192</accession>
<dbReference type="InterPro" id="IPR001996">
    <property type="entry name" value="PTS_IIB_1"/>
</dbReference>
<keyword evidence="5" id="KW-0598">Phosphotransferase system</keyword>
<feature type="transmembrane region" description="Helical" evidence="10">
    <location>
        <begin position="57"/>
        <end position="83"/>
    </location>
</feature>
<feature type="transmembrane region" description="Helical" evidence="10">
    <location>
        <begin position="322"/>
        <end position="339"/>
    </location>
</feature>
<sequence length="530" mass="58104">MFSKLFSKLQRVGQSFMIPIAVLPVAGLLMGIGQSFTNETMIQTYHLQFILGKGTPLYALFTIMCSAGKIVFDNLPALFAVGIAMGMAKHEKATAAFSALVSFLVMHASINALLTINGFIVDGKVADFVRLGTINTICGIQSLDTGVFGGIVVGLGVAYLHNRFYMTRLPDYLSFFAGTRFVPVICCVTFVFVGILFFYIWPPIQEAIYHLGVLIRDSSYAGIFVFGLVKRMLIPFGLHHVFYLPFWQTGLGGSMVVDGHLIQGAQNIFFAQLASPHVKHFSVEATRFFSGEYIFMIFGLPGAALAMYHCARPSQRKKTGGLLLSASLTSILTGITEPIEFTFLFQAPPLFLIHALLAGSAYAVAQALNIAIGVTFSAGAIDFFLFGILQGNSKTNWVFVPIIGFIYFLLYYSIFKFVIKRYDFKTVGRGEDTQLHTKKDYSRKKSLDVDSSVSHSIVEALGGIPNILDVDTCTTRLRATLKDPTLVDEEALKATGAAGIYMRGEGIQITYGPHVVIIVSEIKQILHEGE</sequence>
<dbReference type="PANTHER" id="PTHR30009:SF24">
    <property type="entry name" value="PTS SYSTEM, IIBC COMPONENT"/>
    <property type="match status" value="1"/>
</dbReference>
<keyword evidence="16" id="KW-1185">Reference proteome</keyword>
<dbReference type="GO" id="GO:0090563">
    <property type="term" value="F:protein-phosphocysteine-sugar phosphotransferase activity"/>
    <property type="evidence" value="ECO:0007669"/>
    <property type="project" value="TreeGrafter"/>
</dbReference>
<feature type="transmembrane region" description="Helical" evidence="10">
    <location>
        <begin position="12"/>
        <end position="37"/>
    </location>
</feature>
<evidence type="ECO:0000256" key="5">
    <source>
        <dbReference type="ARBA" id="ARBA00022683"/>
    </source>
</evidence>
<dbReference type="GO" id="GO:0005886">
    <property type="term" value="C:plasma membrane"/>
    <property type="evidence" value="ECO:0007669"/>
    <property type="project" value="UniProtKB-SubCell"/>
</dbReference>
<evidence type="ECO:0000256" key="9">
    <source>
        <dbReference type="PROSITE-ProRule" id="PRU00421"/>
    </source>
</evidence>
<comment type="caution">
    <text evidence="13">The sequence shown here is derived from an EMBL/GenBank/DDBJ whole genome shotgun (WGS) entry which is preliminary data.</text>
</comment>
<dbReference type="EMBL" id="JAHOEL010000040">
    <property type="protein sequence ID" value="MBV3393019.1"/>
    <property type="molecule type" value="Genomic_DNA"/>
</dbReference>
<evidence type="ECO:0000256" key="6">
    <source>
        <dbReference type="ARBA" id="ARBA00022692"/>
    </source>
</evidence>
<dbReference type="GO" id="GO:0008982">
    <property type="term" value="F:protein-N(PI)-phosphohistidine-sugar phosphotransferase activity"/>
    <property type="evidence" value="ECO:0007669"/>
    <property type="project" value="InterPro"/>
</dbReference>